<evidence type="ECO:0000256" key="1">
    <source>
        <dbReference type="SAM" id="SignalP"/>
    </source>
</evidence>
<dbReference type="Pfam" id="PF00754">
    <property type="entry name" value="F5_F8_type_C"/>
    <property type="match status" value="1"/>
</dbReference>
<feature type="domain" description="F5/8 type C" evidence="2">
    <location>
        <begin position="479"/>
        <end position="630"/>
    </location>
</feature>
<dbReference type="PROSITE" id="PS51257">
    <property type="entry name" value="PROKAR_LIPOPROTEIN"/>
    <property type="match status" value="1"/>
</dbReference>
<dbReference type="Gene3D" id="2.60.120.260">
    <property type="entry name" value="Galactose-binding domain-like"/>
    <property type="match status" value="1"/>
</dbReference>
<dbReference type="InterPro" id="IPR000421">
    <property type="entry name" value="FA58C"/>
</dbReference>
<gene>
    <name evidence="3" type="ORF">FUAX_18590</name>
</gene>
<keyword evidence="1" id="KW-0732">Signal</keyword>
<dbReference type="AlphaFoldDB" id="A0AAU9CVG0"/>
<evidence type="ECO:0000259" key="2">
    <source>
        <dbReference type="PROSITE" id="PS50022"/>
    </source>
</evidence>
<accession>A0AAU9CVG0</accession>
<evidence type="ECO:0000313" key="3">
    <source>
        <dbReference type="EMBL" id="BDD09427.1"/>
    </source>
</evidence>
<dbReference type="Proteomes" id="UP001348817">
    <property type="component" value="Chromosome"/>
</dbReference>
<dbReference type="InterPro" id="IPR008979">
    <property type="entry name" value="Galactose-bd-like_sf"/>
</dbReference>
<sequence length="640" mass="71328">MKNYITIFFASLLLGGTLACDGDEENFSPPTDPVFDAHPLHVLNDISQYWDSGLFGPENGFSDFLNNGEHQYQTLSASTLTNASASSTNLWNIYLNTEKNSPYSADDISKLKSYLDEKSVAFFAMGSGDKLDELNALTANFGFTYEKVAVDGLKSTTGGSVTPSNEGFALNLTNPEKWENLVVAGNKPVVSIMKTAGGYVIASGIDIFSNRSADNVVFFNQITAKAVSNMDSYISLSPTNFGGFDYEQRNGKRRYRSSLYLKEKAEIIDEIAEEVIPEVALFTGRENGDDVLDILLMPGNGGLENLGGSALLGAYNGNFPESKDGMMFELGKAFYSWTKEGSDSPLDSLALSIHTSAEVVSKLGVANAFENYVNPIIEEAKSHPDYKAFDPMTMSEEELKAFPANVATGKMLNMIKQLKEKYGESIVKDYHTLKTEKLPEGFPLSGHNDAWLWADASGDRPTVFQLFNEVGYSVTNNKVTIPDAFNEEFIEPDNFKATALTNGNNLPSNMFDGTKNLWQSPWSSPPPYPHVVTIDLNDNYKLTSVDYYPRLDKGRKELVSEMDFYVSEDGSNWGDPVFEYRSYEPWKDLSWEESVKKIYFTEQKTGRYVKIVIHETLRKGKWVKASSIAELKFYQFKGYK</sequence>
<dbReference type="EMBL" id="AP025314">
    <property type="protein sequence ID" value="BDD09427.1"/>
    <property type="molecule type" value="Genomic_DNA"/>
</dbReference>
<evidence type="ECO:0000313" key="4">
    <source>
        <dbReference type="Proteomes" id="UP001348817"/>
    </source>
</evidence>
<dbReference type="KEGG" id="fax:FUAX_18590"/>
<name>A0AAU9CVG0_9BACT</name>
<keyword evidence="4" id="KW-1185">Reference proteome</keyword>
<protein>
    <recommendedName>
        <fullName evidence="2">F5/8 type C domain-containing protein</fullName>
    </recommendedName>
</protein>
<organism evidence="3 4">
    <name type="scientific">Fulvitalea axinellae</name>
    <dbReference type="NCBI Taxonomy" id="1182444"/>
    <lineage>
        <taxon>Bacteria</taxon>
        <taxon>Pseudomonadati</taxon>
        <taxon>Bacteroidota</taxon>
        <taxon>Cytophagia</taxon>
        <taxon>Cytophagales</taxon>
        <taxon>Persicobacteraceae</taxon>
        <taxon>Fulvitalea</taxon>
    </lineage>
</organism>
<dbReference type="PROSITE" id="PS50022">
    <property type="entry name" value="FA58C_3"/>
    <property type="match status" value="1"/>
</dbReference>
<reference evidence="3 4" key="1">
    <citation type="submission" date="2021-12" db="EMBL/GenBank/DDBJ databases">
        <title>Genome sequencing of bacteria with rrn-lacking chromosome and rrn-plasmid.</title>
        <authorList>
            <person name="Anda M."/>
            <person name="Iwasaki W."/>
        </authorList>
    </citation>
    <scope>NUCLEOTIDE SEQUENCE [LARGE SCALE GENOMIC DNA]</scope>
    <source>
        <strain evidence="3 4">DSM 100852</strain>
    </source>
</reference>
<proteinExistence type="predicted"/>
<dbReference type="SUPFAM" id="SSF49785">
    <property type="entry name" value="Galactose-binding domain-like"/>
    <property type="match status" value="1"/>
</dbReference>
<feature type="chain" id="PRO_5043504853" description="F5/8 type C domain-containing protein" evidence="1">
    <location>
        <begin position="20"/>
        <end position="640"/>
    </location>
</feature>
<feature type="signal peptide" evidence="1">
    <location>
        <begin position="1"/>
        <end position="19"/>
    </location>
</feature>